<dbReference type="CDD" id="cd03028">
    <property type="entry name" value="GRX_PICOT_like"/>
    <property type="match status" value="1"/>
</dbReference>
<dbReference type="InterPro" id="IPR002109">
    <property type="entry name" value="Glutaredoxin"/>
</dbReference>
<dbReference type="FunFam" id="3.40.30.10:FF:000005">
    <property type="entry name" value="Glutaredoxin 5"/>
    <property type="match status" value="1"/>
</dbReference>
<evidence type="ECO:0000256" key="4">
    <source>
        <dbReference type="ARBA" id="ARBA00023014"/>
    </source>
</evidence>
<name>A0A015JWD3_RHIIW</name>
<keyword evidence="2" id="KW-0479">Metal-binding</keyword>
<dbReference type="HOGENOM" id="CLU_026126_2_0_1"/>
<dbReference type="GO" id="GO:0005759">
    <property type="term" value="C:mitochondrial matrix"/>
    <property type="evidence" value="ECO:0007669"/>
    <property type="project" value="TreeGrafter"/>
</dbReference>
<evidence type="ECO:0000256" key="2">
    <source>
        <dbReference type="ARBA" id="ARBA00022723"/>
    </source>
</evidence>
<dbReference type="GO" id="GO:0044571">
    <property type="term" value="P:[2Fe-2S] cluster assembly"/>
    <property type="evidence" value="ECO:0007669"/>
    <property type="project" value="UniProtKB-ARBA"/>
</dbReference>
<dbReference type="NCBIfam" id="TIGR00365">
    <property type="entry name" value="Grx4 family monothiol glutaredoxin"/>
    <property type="match status" value="1"/>
</dbReference>
<proteinExistence type="predicted"/>
<keyword evidence="5" id="KW-0676">Redox-active center</keyword>
<dbReference type="InterPro" id="IPR033658">
    <property type="entry name" value="GRX_PICOT-like"/>
</dbReference>
<accession>A0A015JWD3</accession>
<evidence type="ECO:0000259" key="7">
    <source>
        <dbReference type="Pfam" id="PF00462"/>
    </source>
</evidence>
<keyword evidence="9" id="KW-1185">Reference proteome</keyword>
<evidence type="ECO:0000256" key="1">
    <source>
        <dbReference type="ARBA" id="ARBA00022714"/>
    </source>
</evidence>
<comment type="caution">
    <text evidence="8">The sequence shown here is derived from an EMBL/GenBank/DDBJ whole genome shotgun (WGS) entry which is preliminary data.</text>
</comment>
<keyword evidence="3" id="KW-0408">Iron</keyword>
<dbReference type="OrthoDB" id="415696at2759"/>
<protein>
    <recommendedName>
        <fullName evidence="6">Monothiol glutaredoxin-5, mitochondrial</fullName>
    </recommendedName>
</protein>
<evidence type="ECO:0000313" key="9">
    <source>
        <dbReference type="Proteomes" id="UP000022910"/>
    </source>
</evidence>
<gene>
    <name evidence="8" type="ORF">RirG_056550</name>
</gene>
<organism evidence="8 9">
    <name type="scientific">Rhizophagus irregularis (strain DAOM 197198w)</name>
    <name type="common">Glomus intraradices</name>
    <dbReference type="NCBI Taxonomy" id="1432141"/>
    <lineage>
        <taxon>Eukaryota</taxon>
        <taxon>Fungi</taxon>
        <taxon>Fungi incertae sedis</taxon>
        <taxon>Mucoromycota</taxon>
        <taxon>Glomeromycotina</taxon>
        <taxon>Glomeromycetes</taxon>
        <taxon>Glomerales</taxon>
        <taxon>Glomeraceae</taxon>
        <taxon>Rhizophagus</taxon>
    </lineage>
</organism>
<dbReference type="OMA" id="YEVLDEP"/>
<dbReference type="InterPro" id="IPR036249">
    <property type="entry name" value="Thioredoxin-like_sf"/>
</dbReference>
<feature type="domain" description="Glutaredoxin" evidence="7">
    <location>
        <begin position="64"/>
        <end position="131"/>
    </location>
</feature>
<dbReference type="Gene3D" id="3.40.30.10">
    <property type="entry name" value="Glutaredoxin"/>
    <property type="match status" value="1"/>
</dbReference>
<dbReference type="Proteomes" id="UP000022910">
    <property type="component" value="Unassembled WGS sequence"/>
</dbReference>
<dbReference type="SMR" id="A0A015JWD3"/>
<dbReference type="SUPFAM" id="SSF52833">
    <property type="entry name" value="Thioredoxin-like"/>
    <property type="match status" value="1"/>
</dbReference>
<dbReference type="EMBL" id="JEMT01013541">
    <property type="protein sequence ID" value="EXX73867.1"/>
    <property type="molecule type" value="Genomic_DNA"/>
</dbReference>
<dbReference type="GO" id="GO:0051537">
    <property type="term" value="F:2 iron, 2 sulfur cluster binding"/>
    <property type="evidence" value="ECO:0007669"/>
    <property type="project" value="UniProtKB-KW"/>
</dbReference>
<dbReference type="InterPro" id="IPR004480">
    <property type="entry name" value="Monothiol_GRX-rel"/>
</dbReference>
<dbReference type="Pfam" id="PF00462">
    <property type="entry name" value="Glutaredoxin"/>
    <property type="match status" value="1"/>
</dbReference>
<evidence type="ECO:0000256" key="6">
    <source>
        <dbReference type="ARBA" id="ARBA00067618"/>
    </source>
</evidence>
<evidence type="ECO:0000313" key="8">
    <source>
        <dbReference type="EMBL" id="EXX73867.1"/>
    </source>
</evidence>
<sequence length="167" mass="18837">MSLRSLTRLSILGRPFTFNTLLTSSFIKNANNEIKSPLVSSILCRYLSDSLKKSLDESVQKNDVVLFMKGTPNRPECGFSRAVVQILTAQGLDFSKIKTYNVLADNELREGVKEYSQWPTVPQVYIKGEFIGGCDIVLNMHHNGELEDLLLKEGLVDPKNELEQEEK</sequence>
<keyword evidence="4" id="KW-0411">Iron-sulfur</keyword>
<dbReference type="PANTHER" id="PTHR10293">
    <property type="entry name" value="GLUTAREDOXIN FAMILY MEMBER"/>
    <property type="match status" value="1"/>
</dbReference>
<reference evidence="8 9" key="1">
    <citation type="submission" date="2014-02" db="EMBL/GenBank/DDBJ databases">
        <title>Single nucleus genome sequencing reveals high similarity among nuclei of an endomycorrhizal fungus.</title>
        <authorList>
            <person name="Lin K."/>
            <person name="Geurts R."/>
            <person name="Zhang Z."/>
            <person name="Limpens E."/>
            <person name="Saunders D.G."/>
            <person name="Mu D."/>
            <person name="Pang E."/>
            <person name="Cao H."/>
            <person name="Cha H."/>
            <person name="Lin T."/>
            <person name="Zhou Q."/>
            <person name="Shang Y."/>
            <person name="Li Y."/>
            <person name="Ivanov S."/>
            <person name="Sharma T."/>
            <person name="Velzen R.V."/>
            <person name="Ruijter N.D."/>
            <person name="Aanen D.K."/>
            <person name="Win J."/>
            <person name="Kamoun S."/>
            <person name="Bisseling T."/>
            <person name="Huang S."/>
        </authorList>
    </citation>
    <scope>NUCLEOTIDE SEQUENCE [LARGE SCALE GENOMIC DNA]</scope>
    <source>
        <strain evidence="9">DAOM197198w</strain>
    </source>
</reference>
<dbReference type="GO" id="GO:0046872">
    <property type="term" value="F:metal ion binding"/>
    <property type="evidence" value="ECO:0007669"/>
    <property type="project" value="UniProtKB-KW"/>
</dbReference>
<evidence type="ECO:0000256" key="3">
    <source>
        <dbReference type="ARBA" id="ARBA00023004"/>
    </source>
</evidence>
<dbReference type="AlphaFoldDB" id="A0A015JWD3"/>
<dbReference type="PANTHER" id="PTHR10293:SF16">
    <property type="entry name" value="GLUTAREDOXIN-RELATED PROTEIN 5, MITOCHONDRIAL"/>
    <property type="match status" value="1"/>
</dbReference>
<keyword evidence="1" id="KW-0001">2Fe-2S</keyword>
<dbReference type="GO" id="GO:0015036">
    <property type="term" value="F:disulfide oxidoreductase activity"/>
    <property type="evidence" value="ECO:0007669"/>
    <property type="project" value="UniProtKB-ARBA"/>
</dbReference>
<evidence type="ECO:0000256" key="5">
    <source>
        <dbReference type="ARBA" id="ARBA00023284"/>
    </source>
</evidence>
<dbReference type="PROSITE" id="PS51354">
    <property type="entry name" value="GLUTAREDOXIN_2"/>
    <property type="match status" value="1"/>
</dbReference>
<dbReference type="STRING" id="1432141.A0A015JWD3"/>